<dbReference type="AlphaFoldDB" id="A0A0D0CX44"/>
<proteinExistence type="predicted"/>
<organism evidence="1 2">
    <name type="scientific">Collybiopsis luxurians FD-317 M1</name>
    <dbReference type="NCBI Taxonomy" id="944289"/>
    <lineage>
        <taxon>Eukaryota</taxon>
        <taxon>Fungi</taxon>
        <taxon>Dikarya</taxon>
        <taxon>Basidiomycota</taxon>
        <taxon>Agaricomycotina</taxon>
        <taxon>Agaricomycetes</taxon>
        <taxon>Agaricomycetidae</taxon>
        <taxon>Agaricales</taxon>
        <taxon>Marasmiineae</taxon>
        <taxon>Omphalotaceae</taxon>
        <taxon>Collybiopsis</taxon>
        <taxon>Collybiopsis luxurians</taxon>
    </lineage>
</organism>
<reference evidence="1 2" key="1">
    <citation type="submission" date="2014-04" db="EMBL/GenBank/DDBJ databases">
        <title>Evolutionary Origins and Diversification of the Mycorrhizal Mutualists.</title>
        <authorList>
            <consortium name="DOE Joint Genome Institute"/>
            <consortium name="Mycorrhizal Genomics Consortium"/>
            <person name="Kohler A."/>
            <person name="Kuo A."/>
            <person name="Nagy L.G."/>
            <person name="Floudas D."/>
            <person name="Copeland A."/>
            <person name="Barry K.W."/>
            <person name="Cichocki N."/>
            <person name="Veneault-Fourrey C."/>
            <person name="LaButti K."/>
            <person name="Lindquist E.A."/>
            <person name="Lipzen A."/>
            <person name="Lundell T."/>
            <person name="Morin E."/>
            <person name="Murat C."/>
            <person name="Riley R."/>
            <person name="Ohm R."/>
            <person name="Sun H."/>
            <person name="Tunlid A."/>
            <person name="Henrissat B."/>
            <person name="Grigoriev I.V."/>
            <person name="Hibbett D.S."/>
            <person name="Martin F."/>
        </authorList>
    </citation>
    <scope>NUCLEOTIDE SEQUENCE [LARGE SCALE GENOMIC DNA]</scope>
    <source>
        <strain evidence="1 2">FD-317 M1</strain>
    </source>
</reference>
<dbReference type="EMBL" id="KN834773">
    <property type="protein sequence ID" value="KIK60758.1"/>
    <property type="molecule type" value="Genomic_DNA"/>
</dbReference>
<dbReference type="OrthoDB" id="7464126at2759"/>
<gene>
    <name evidence="1" type="ORF">GYMLUDRAFT_122112</name>
</gene>
<dbReference type="Proteomes" id="UP000053593">
    <property type="component" value="Unassembled WGS sequence"/>
</dbReference>
<dbReference type="HOGENOM" id="CLU_188062_0_0_1"/>
<feature type="non-terminal residue" evidence="1">
    <location>
        <position position="1"/>
    </location>
</feature>
<feature type="non-terminal residue" evidence="1">
    <location>
        <position position="79"/>
    </location>
</feature>
<evidence type="ECO:0000313" key="1">
    <source>
        <dbReference type="EMBL" id="KIK60758.1"/>
    </source>
</evidence>
<dbReference type="PANTHER" id="PTHR10039">
    <property type="entry name" value="AMELOGENIN"/>
    <property type="match status" value="1"/>
</dbReference>
<sequence>FRWVDCQLHSLHALKMPKAIHNALTRLPKDLDEIYSEILQKIDDANYDSVHHIFMWLMYAYEPLNLNQVADILAIDLEE</sequence>
<accession>A0A0D0CX44</accession>
<evidence type="ECO:0000313" key="2">
    <source>
        <dbReference type="Proteomes" id="UP000053593"/>
    </source>
</evidence>
<dbReference type="PANTHER" id="PTHR10039:SF16">
    <property type="entry name" value="GPI INOSITOL-DEACYLASE"/>
    <property type="match status" value="1"/>
</dbReference>
<keyword evidence="2" id="KW-1185">Reference proteome</keyword>
<protein>
    <submittedName>
        <fullName evidence="1">Uncharacterized protein</fullName>
    </submittedName>
</protein>
<name>A0A0D0CX44_9AGAR</name>